<reference evidence="1" key="1">
    <citation type="journal article" date="2015" name="Nature">
        <title>Complex archaea that bridge the gap between prokaryotes and eukaryotes.</title>
        <authorList>
            <person name="Spang A."/>
            <person name="Saw J.H."/>
            <person name="Jorgensen S.L."/>
            <person name="Zaremba-Niedzwiedzka K."/>
            <person name="Martijn J."/>
            <person name="Lind A.E."/>
            <person name="van Eijk R."/>
            <person name="Schleper C."/>
            <person name="Guy L."/>
            <person name="Ettema T.J."/>
        </authorList>
    </citation>
    <scope>NUCLEOTIDE SEQUENCE</scope>
</reference>
<feature type="non-terminal residue" evidence="1">
    <location>
        <position position="1"/>
    </location>
</feature>
<evidence type="ECO:0000313" key="1">
    <source>
        <dbReference type="EMBL" id="KKL80105.1"/>
    </source>
</evidence>
<name>A0A0F9HEG5_9ZZZZ</name>
<organism evidence="1">
    <name type="scientific">marine sediment metagenome</name>
    <dbReference type="NCBI Taxonomy" id="412755"/>
    <lineage>
        <taxon>unclassified sequences</taxon>
        <taxon>metagenomes</taxon>
        <taxon>ecological metagenomes</taxon>
    </lineage>
</organism>
<dbReference type="EMBL" id="LAZR01022954">
    <property type="protein sequence ID" value="KKL80105.1"/>
    <property type="molecule type" value="Genomic_DNA"/>
</dbReference>
<proteinExistence type="predicted"/>
<accession>A0A0F9HEG5</accession>
<gene>
    <name evidence="1" type="ORF">LCGC14_2008060</name>
</gene>
<protein>
    <submittedName>
        <fullName evidence="1">Uncharacterized protein</fullName>
    </submittedName>
</protein>
<dbReference type="AlphaFoldDB" id="A0A0F9HEG5"/>
<comment type="caution">
    <text evidence="1">The sequence shown here is derived from an EMBL/GenBank/DDBJ whole genome shotgun (WGS) entry which is preliminary data.</text>
</comment>
<sequence length="242" mass="29487">ESVSNPKTERSMKNNTSVKKCTKCKIEKDIEEFCWQNKSKEYRCSSCKECVKLYYENNRESITEYQKQYHENNKKTAAEYYRQYYKNNKKTIRERQKLYYKNNKKAVVERQKQYCKNNRSVINKHTRDRRHIDIIFKLKSYISAHISRALKYSKSGRHWEDLVGYTVIDLKLHLEKQFEPNMSWENYGEWHIDHRRPISWFDNAEENILKAWELSNLQPMWAHENLIKGNRWESPIKVKTAI</sequence>